<sequence>MGQAGIASAQSGLCLRRGRGGPAAGRASPKLGAATATGRPRAGFTTSTDRAPLRPSRPTPPADPYRPAARAPQPSPAAQVRVPHPDPGFLLSGPGPSPLSSSPGSPFQVRVPRPDPGSSSPRSPFHAQGLYLVRPRAAPAQAWAPQPGSSSSGGPFQVRVPRPDPGFLLSWPGSLTRLLQPTIPLPGPGTASDPGFHLPKPGPRSPPPPSRPTPVPGPRRPSPGAAPSPATLPACLSPPGRPPRHSRGCGCGESRVNDRERVRGCSRGPRVGSGRCSPGGARRVASGAPRFSKNLVVSKPGVSNTMSSRGLASLCSAVRESRKLNQRPRAEQRPARPRPPFYNSNLPTRPHPPPKPTLYRGRKETPASSYCASAPVLQRAVLPSASSTSFRGLRSVAPRRRSAAWKPLPGGARRLAHARAC</sequence>
<feature type="compositionally biased region" description="Low complexity" evidence="1">
    <location>
        <begin position="65"/>
        <end position="124"/>
    </location>
</feature>
<dbReference type="OMA" id="TEYQNPR"/>
<feature type="compositionally biased region" description="Basic and acidic residues" evidence="1">
    <location>
        <begin position="319"/>
        <end position="334"/>
    </location>
</feature>
<dbReference type="HOGENOM" id="CLU_653085_0_0_1"/>
<reference evidence="2" key="1">
    <citation type="submission" date="2024-06" db="UniProtKB">
        <authorList>
            <consortium name="Ensembl"/>
        </authorList>
    </citation>
    <scope>IDENTIFICATION</scope>
</reference>
<feature type="region of interest" description="Disordered" evidence="1">
    <location>
        <begin position="1"/>
        <end position="365"/>
    </location>
</feature>
<dbReference type="EMBL" id="AEYP01076766">
    <property type="status" value="NOT_ANNOTATED_CDS"/>
    <property type="molecule type" value="Genomic_DNA"/>
</dbReference>
<feature type="compositionally biased region" description="Polar residues" evidence="1">
    <location>
        <begin position="301"/>
        <end position="310"/>
    </location>
</feature>
<feature type="compositionally biased region" description="Pro residues" evidence="1">
    <location>
        <begin position="200"/>
        <end position="226"/>
    </location>
</feature>
<proteinExistence type="predicted"/>
<organism evidence="2">
    <name type="scientific">Mustela putorius furo</name>
    <name type="common">European domestic ferret</name>
    <name type="synonym">Mustela furo</name>
    <dbReference type="NCBI Taxonomy" id="9669"/>
    <lineage>
        <taxon>Eukaryota</taxon>
        <taxon>Metazoa</taxon>
        <taxon>Chordata</taxon>
        <taxon>Craniata</taxon>
        <taxon>Vertebrata</taxon>
        <taxon>Euteleostomi</taxon>
        <taxon>Mammalia</taxon>
        <taxon>Eutheria</taxon>
        <taxon>Laurasiatheria</taxon>
        <taxon>Carnivora</taxon>
        <taxon>Caniformia</taxon>
        <taxon>Musteloidea</taxon>
        <taxon>Mustelidae</taxon>
        <taxon>Mustelinae</taxon>
        <taxon>Mustela</taxon>
    </lineage>
</organism>
<feature type="compositionally biased region" description="Pro residues" evidence="1">
    <location>
        <begin position="55"/>
        <end position="64"/>
    </location>
</feature>
<feature type="compositionally biased region" description="Low complexity" evidence="1">
    <location>
        <begin position="134"/>
        <end position="155"/>
    </location>
</feature>
<evidence type="ECO:0000256" key="1">
    <source>
        <dbReference type="SAM" id="MobiDB-lite"/>
    </source>
</evidence>
<protein>
    <submittedName>
        <fullName evidence="2">Uncharacterized protein</fullName>
    </submittedName>
</protein>
<dbReference type="Ensembl" id="ENSMPUT00000019738.1">
    <property type="protein sequence ID" value="ENSMPUP00000019458.1"/>
    <property type="gene ID" value="ENSMPUG00000019586.1"/>
</dbReference>
<evidence type="ECO:0000313" key="2">
    <source>
        <dbReference type="Ensembl" id="ENSMPUP00000019458.1"/>
    </source>
</evidence>
<name>M3Z795_MUSPF</name>
<accession>M3Z795</accession>
<feature type="region of interest" description="Disordered" evidence="1">
    <location>
        <begin position="387"/>
        <end position="408"/>
    </location>
</feature>
<dbReference type="STRING" id="9669.ENSMPUP00000019458"/>
<dbReference type="AlphaFoldDB" id="M3Z795"/>
<feature type="compositionally biased region" description="Low complexity" evidence="1">
    <location>
        <begin position="227"/>
        <end position="238"/>
    </location>
</feature>
<dbReference type="InParanoid" id="M3Z795"/>
<feature type="compositionally biased region" description="Low complexity" evidence="1">
    <location>
        <begin position="24"/>
        <end position="46"/>
    </location>
</feature>